<proteinExistence type="inferred from homology"/>
<dbReference type="AlphaFoldDB" id="A0A109UYJ4"/>
<dbReference type="EMBL" id="CP014243">
    <property type="protein sequence ID" value="AMD19950.1"/>
    <property type="molecule type" value="Genomic_DNA"/>
</dbReference>
<comment type="similarity">
    <text evidence="1">Belongs to the SRR1 family.</text>
</comment>
<dbReference type="GO" id="GO:0005737">
    <property type="term" value="C:cytoplasm"/>
    <property type="evidence" value="ECO:0007669"/>
    <property type="project" value="TreeGrafter"/>
</dbReference>
<name>A0A109UYJ4_9SACH</name>
<dbReference type="Pfam" id="PF07985">
    <property type="entry name" value="SRR1"/>
    <property type="match status" value="1"/>
</dbReference>
<dbReference type="InterPro" id="IPR012942">
    <property type="entry name" value="SRR1-like"/>
</dbReference>
<organism evidence="3 4">
    <name type="scientific">Eremothecium sinecaudum</name>
    <dbReference type="NCBI Taxonomy" id="45286"/>
    <lineage>
        <taxon>Eukaryota</taxon>
        <taxon>Fungi</taxon>
        <taxon>Dikarya</taxon>
        <taxon>Ascomycota</taxon>
        <taxon>Saccharomycotina</taxon>
        <taxon>Saccharomycetes</taxon>
        <taxon>Saccharomycetales</taxon>
        <taxon>Saccharomycetaceae</taxon>
        <taxon>Eremothecium</taxon>
    </lineage>
</organism>
<evidence type="ECO:0000313" key="4">
    <source>
        <dbReference type="Proteomes" id="UP000243052"/>
    </source>
</evidence>
<evidence type="ECO:0000256" key="1">
    <source>
        <dbReference type="ARBA" id="ARBA00009856"/>
    </source>
</evidence>
<accession>A0A109UYJ4</accession>
<dbReference type="GO" id="GO:0005634">
    <property type="term" value="C:nucleus"/>
    <property type="evidence" value="ECO:0007669"/>
    <property type="project" value="TreeGrafter"/>
</dbReference>
<sequence length="259" mass="30060">MEGFTESSSVGKCNRMPFPELLEHDRKVVRNSKMFLELKDKLASFVSEIDRVRCLALGSFSKDSPARYQLALLLEMIDFLTSASIRCSVYDPVFNKDDIKFIESLGDSWSVDEKVPWDLECSRNTLYYLPHAPLSLSEVVVKEEQPRIFLANHLLQHTDRYTKQELFEKYPLMSKLVNLLNLGGLGSCPMVNDGFVRYVSKKSRKRRNKIQYREPELEFDAIESYFTDCRILTDFESGKLLRNSIWLNAFSDLTLHCIE</sequence>
<evidence type="ECO:0000259" key="2">
    <source>
        <dbReference type="Pfam" id="PF07985"/>
    </source>
</evidence>
<keyword evidence="4" id="KW-1185">Reference proteome</keyword>
<reference evidence="3 4" key="1">
    <citation type="submission" date="2016-01" db="EMBL/GenBank/DDBJ databases">
        <title>Genome sequence of the yeast Holleya sinecauda.</title>
        <authorList>
            <person name="Dietrich F.S."/>
        </authorList>
    </citation>
    <scope>NUCLEOTIDE SEQUENCE [LARGE SCALE GENOMIC DNA]</scope>
    <source>
        <strain evidence="3 4">ATCC 58844</strain>
    </source>
</reference>
<dbReference type="GeneID" id="28723178"/>
<protein>
    <submittedName>
        <fullName evidence="3">HCL201Wp</fullName>
    </submittedName>
</protein>
<gene>
    <name evidence="3" type="ORF">AW171_hschr31815</name>
</gene>
<evidence type="ECO:0000313" key="3">
    <source>
        <dbReference type="EMBL" id="AMD19950.1"/>
    </source>
</evidence>
<feature type="domain" description="SRR1-like" evidence="2">
    <location>
        <begin position="46"/>
        <end position="257"/>
    </location>
</feature>
<dbReference type="PANTHER" id="PTHR28626">
    <property type="entry name" value="SRR1-LIKE PROTEIN"/>
    <property type="match status" value="1"/>
</dbReference>
<dbReference type="PANTHER" id="PTHR28626:SF3">
    <property type="entry name" value="SRR1-LIKE PROTEIN"/>
    <property type="match status" value="1"/>
</dbReference>
<dbReference type="RefSeq" id="XP_017986946.1">
    <property type="nucleotide sequence ID" value="XM_018131166.1"/>
</dbReference>
<dbReference type="InterPro" id="IPR040044">
    <property type="entry name" value="SRR1L"/>
</dbReference>
<dbReference type="OrthoDB" id="551431at2759"/>
<dbReference type="Proteomes" id="UP000243052">
    <property type="component" value="Chromosome iii"/>
</dbReference>